<feature type="compositionally biased region" description="Polar residues" evidence="1">
    <location>
        <begin position="22"/>
        <end position="33"/>
    </location>
</feature>
<evidence type="ECO:0000256" key="1">
    <source>
        <dbReference type="SAM" id="MobiDB-lite"/>
    </source>
</evidence>
<organism evidence="3 4">
    <name type="scientific">Bdellovibrio bacteriovorus</name>
    <dbReference type="NCBI Taxonomy" id="959"/>
    <lineage>
        <taxon>Bacteria</taxon>
        <taxon>Pseudomonadati</taxon>
        <taxon>Bdellovibrionota</taxon>
        <taxon>Bdellovibrionia</taxon>
        <taxon>Bdellovibrionales</taxon>
        <taxon>Pseudobdellovibrionaceae</taxon>
        <taxon>Bdellovibrio</taxon>
    </lineage>
</organism>
<dbReference type="EMBL" id="CP020946">
    <property type="protein sequence ID" value="ASD63506.1"/>
    <property type="molecule type" value="Genomic_DNA"/>
</dbReference>
<evidence type="ECO:0000313" key="3">
    <source>
        <dbReference type="EMBL" id="ASD63506.1"/>
    </source>
</evidence>
<keyword evidence="2" id="KW-0732">Signal</keyword>
<dbReference type="AlphaFoldDB" id="A0A1Z3N7S9"/>
<reference evidence="3 4" key="1">
    <citation type="submission" date="2017-04" db="EMBL/GenBank/DDBJ databases">
        <title>Whole genome sequence of Bdellovibrio bacteriovorus strain SSB218315.</title>
        <authorList>
            <person name="Oyedara O."/>
            <person name="Rodriguez-Perez M.A."/>
        </authorList>
    </citation>
    <scope>NUCLEOTIDE SEQUENCE [LARGE SCALE GENOMIC DNA]</scope>
    <source>
        <strain evidence="3 4">SSB218315</strain>
    </source>
</reference>
<dbReference type="OrthoDB" id="5297962at2"/>
<accession>A0A1Z3N7S9</accession>
<feature type="region of interest" description="Disordered" evidence="1">
    <location>
        <begin position="22"/>
        <end position="98"/>
    </location>
</feature>
<sequence length="98" mass="11602">MKLTAIVVLSLLLPSVYAEAQYRSSETQYQSRPIPTGPQDRRPQPTPRTSQSTLDQDWDRRQDEMIRRQEQLDRQMRGRQMPRDIDSQNLMPDGRSWD</sequence>
<dbReference type="Proteomes" id="UP000197003">
    <property type="component" value="Chromosome"/>
</dbReference>
<feature type="compositionally biased region" description="Basic and acidic residues" evidence="1">
    <location>
        <begin position="57"/>
        <end position="86"/>
    </location>
</feature>
<gene>
    <name evidence="3" type="ORF">B9G79_07945</name>
</gene>
<evidence type="ECO:0000313" key="4">
    <source>
        <dbReference type="Proteomes" id="UP000197003"/>
    </source>
</evidence>
<proteinExistence type="predicted"/>
<feature type="signal peptide" evidence="2">
    <location>
        <begin position="1"/>
        <end position="20"/>
    </location>
</feature>
<feature type="chain" id="PRO_5012644858" evidence="2">
    <location>
        <begin position="21"/>
        <end position="98"/>
    </location>
</feature>
<evidence type="ECO:0000256" key="2">
    <source>
        <dbReference type="SAM" id="SignalP"/>
    </source>
</evidence>
<protein>
    <submittedName>
        <fullName evidence="3">Uncharacterized protein</fullName>
    </submittedName>
</protein>
<name>A0A1Z3N7S9_BDEBC</name>
<dbReference type="RefSeq" id="WP_088565042.1">
    <property type="nucleotide sequence ID" value="NZ_CP020946.1"/>
</dbReference>